<name>A0A1T4XV89_9CLOT</name>
<gene>
    <name evidence="2" type="ORF">SAMN05443428_11415</name>
</gene>
<accession>A0A1T4XV89</accession>
<dbReference type="OrthoDB" id="9795813at2"/>
<dbReference type="NCBIfam" id="TIGR02357">
    <property type="entry name" value="ECF_ThiT_YuaJ"/>
    <property type="match status" value="1"/>
</dbReference>
<sequence>MSSITNIFSDFSKVKIQSWAFIIALIAASFLIRKALKKENFSTKKLTHASLCIAASFILSYIRFYHWPQGGSITPGSMLPLMLFAYMYGPAEGILAGMVYGILQLIQDPFIVHYVQVLLDYPLAFGALGLAGYFKKSFSLGVIAGGFGRMFFHFLSGVFFFASYAPQGMSPILYSVIVNGTIVGTEVGICFVISLIPQFKNAILKIRSQVS</sequence>
<keyword evidence="1" id="KW-0472">Membrane</keyword>
<dbReference type="RefSeq" id="WP_078696995.1">
    <property type="nucleotide sequence ID" value="NZ_FUYH01000014.1"/>
</dbReference>
<feature type="transmembrane region" description="Helical" evidence="1">
    <location>
        <begin position="48"/>
        <end position="66"/>
    </location>
</feature>
<dbReference type="STRING" id="1147123.SAMN05443428_11415"/>
<dbReference type="InterPro" id="IPR012651">
    <property type="entry name" value="Thia_Transptr_ThiT"/>
</dbReference>
<reference evidence="3" key="1">
    <citation type="submission" date="2017-02" db="EMBL/GenBank/DDBJ databases">
        <authorList>
            <person name="Varghese N."/>
            <person name="Submissions S."/>
        </authorList>
    </citation>
    <scope>NUCLEOTIDE SEQUENCE [LARGE SCALE GENOMIC DNA]</scope>
    <source>
        <strain evidence="3">USBA 833</strain>
    </source>
</reference>
<protein>
    <submittedName>
        <fullName evidence="2">Thiamine transporter</fullName>
    </submittedName>
</protein>
<keyword evidence="1" id="KW-1133">Transmembrane helix</keyword>
<feature type="transmembrane region" description="Helical" evidence="1">
    <location>
        <begin position="16"/>
        <end position="36"/>
    </location>
</feature>
<keyword evidence="1" id="KW-0812">Transmembrane</keyword>
<evidence type="ECO:0000313" key="2">
    <source>
        <dbReference type="EMBL" id="SKA93450.1"/>
    </source>
</evidence>
<evidence type="ECO:0000313" key="3">
    <source>
        <dbReference type="Proteomes" id="UP000190105"/>
    </source>
</evidence>
<keyword evidence="3" id="KW-1185">Reference proteome</keyword>
<dbReference type="GO" id="GO:0005886">
    <property type="term" value="C:plasma membrane"/>
    <property type="evidence" value="ECO:0007669"/>
    <property type="project" value="InterPro"/>
</dbReference>
<dbReference type="Proteomes" id="UP000190105">
    <property type="component" value="Unassembled WGS sequence"/>
</dbReference>
<organism evidence="2 3">
    <name type="scientific">Caloramator quimbayensis</name>
    <dbReference type="NCBI Taxonomy" id="1147123"/>
    <lineage>
        <taxon>Bacteria</taxon>
        <taxon>Bacillati</taxon>
        <taxon>Bacillota</taxon>
        <taxon>Clostridia</taxon>
        <taxon>Eubacteriales</taxon>
        <taxon>Clostridiaceae</taxon>
        <taxon>Caloramator</taxon>
    </lineage>
</organism>
<evidence type="ECO:0000256" key="1">
    <source>
        <dbReference type="SAM" id="Phobius"/>
    </source>
</evidence>
<feature type="transmembrane region" description="Helical" evidence="1">
    <location>
        <begin position="172"/>
        <end position="196"/>
    </location>
</feature>
<feature type="transmembrane region" description="Helical" evidence="1">
    <location>
        <begin position="110"/>
        <end position="134"/>
    </location>
</feature>
<feature type="transmembrane region" description="Helical" evidence="1">
    <location>
        <begin position="78"/>
        <end position="103"/>
    </location>
</feature>
<dbReference type="Gene3D" id="1.10.1760.20">
    <property type="match status" value="1"/>
</dbReference>
<dbReference type="Pfam" id="PF09515">
    <property type="entry name" value="Thia_YuaJ"/>
    <property type="match status" value="1"/>
</dbReference>
<proteinExistence type="predicted"/>
<dbReference type="AlphaFoldDB" id="A0A1T4XV89"/>
<dbReference type="GO" id="GO:0015234">
    <property type="term" value="F:thiamine transmembrane transporter activity"/>
    <property type="evidence" value="ECO:0007669"/>
    <property type="project" value="InterPro"/>
</dbReference>
<feature type="transmembrane region" description="Helical" evidence="1">
    <location>
        <begin position="140"/>
        <end position="165"/>
    </location>
</feature>
<dbReference type="EMBL" id="FUYH01000014">
    <property type="protein sequence ID" value="SKA93450.1"/>
    <property type="molecule type" value="Genomic_DNA"/>
</dbReference>